<feature type="compositionally biased region" description="Low complexity" evidence="1">
    <location>
        <begin position="285"/>
        <end position="295"/>
    </location>
</feature>
<dbReference type="InterPro" id="IPR018253">
    <property type="entry name" value="DnaJ_domain_CS"/>
</dbReference>
<organism evidence="3 4">
    <name type="scientific">Fistulina hepatica ATCC 64428</name>
    <dbReference type="NCBI Taxonomy" id="1128425"/>
    <lineage>
        <taxon>Eukaryota</taxon>
        <taxon>Fungi</taxon>
        <taxon>Dikarya</taxon>
        <taxon>Basidiomycota</taxon>
        <taxon>Agaricomycotina</taxon>
        <taxon>Agaricomycetes</taxon>
        <taxon>Agaricomycetidae</taxon>
        <taxon>Agaricales</taxon>
        <taxon>Fistulinaceae</taxon>
        <taxon>Fistulina</taxon>
    </lineage>
</organism>
<dbReference type="InterPro" id="IPR036869">
    <property type="entry name" value="J_dom_sf"/>
</dbReference>
<reference evidence="3 4" key="1">
    <citation type="journal article" date="2015" name="Fungal Genet. Biol.">
        <title>Evolution of novel wood decay mechanisms in Agaricales revealed by the genome sequences of Fistulina hepatica and Cylindrobasidium torrendii.</title>
        <authorList>
            <person name="Floudas D."/>
            <person name="Held B.W."/>
            <person name="Riley R."/>
            <person name="Nagy L.G."/>
            <person name="Koehler G."/>
            <person name="Ransdell A.S."/>
            <person name="Younus H."/>
            <person name="Chow J."/>
            <person name="Chiniquy J."/>
            <person name="Lipzen A."/>
            <person name="Tritt A."/>
            <person name="Sun H."/>
            <person name="Haridas S."/>
            <person name="LaButti K."/>
            <person name="Ohm R.A."/>
            <person name="Kues U."/>
            <person name="Blanchette R.A."/>
            <person name="Grigoriev I.V."/>
            <person name="Minto R.E."/>
            <person name="Hibbett D.S."/>
        </authorList>
    </citation>
    <scope>NUCLEOTIDE SEQUENCE [LARGE SCALE GENOMIC DNA]</scope>
    <source>
        <strain evidence="3 4">ATCC 64428</strain>
    </source>
</reference>
<dbReference type="EMBL" id="KN881630">
    <property type="protein sequence ID" value="KIY52816.1"/>
    <property type="molecule type" value="Genomic_DNA"/>
</dbReference>
<dbReference type="GO" id="GO:0005634">
    <property type="term" value="C:nucleus"/>
    <property type="evidence" value="ECO:0007669"/>
    <property type="project" value="TreeGrafter"/>
</dbReference>
<gene>
    <name evidence="3" type="ORF">FISHEDRAFT_34780</name>
</gene>
<dbReference type="CDD" id="cd06257">
    <property type="entry name" value="DnaJ"/>
    <property type="match status" value="1"/>
</dbReference>
<dbReference type="AlphaFoldDB" id="A0A0D7AND1"/>
<dbReference type="PROSITE" id="PS00636">
    <property type="entry name" value="DNAJ_1"/>
    <property type="match status" value="1"/>
</dbReference>
<dbReference type="Pfam" id="PF00226">
    <property type="entry name" value="DnaJ"/>
    <property type="match status" value="1"/>
</dbReference>
<dbReference type="Proteomes" id="UP000054144">
    <property type="component" value="Unassembled WGS sequence"/>
</dbReference>
<dbReference type="GO" id="GO:0051087">
    <property type="term" value="F:protein-folding chaperone binding"/>
    <property type="evidence" value="ECO:0007669"/>
    <property type="project" value="TreeGrafter"/>
</dbReference>
<dbReference type="PANTHER" id="PTHR43948:SF14">
    <property type="entry name" value="PROTEIN DNAJ, PUTATIVE-RELATED"/>
    <property type="match status" value="1"/>
</dbReference>
<dbReference type="GO" id="GO:0005737">
    <property type="term" value="C:cytoplasm"/>
    <property type="evidence" value="ECO:0007669"/>
    <property type="project" value="TreeGrafter"/>
</dbReference>
<dbReference type="GO" id="GO:0051082">
    <property type="term" value="F:unfolded protein binding"/>
    <property type="evidence" value="ECO:0007669"/>
    <property type="project" value="TreeGrafter"/>
</dbReference>
<evidence type="ECO:0000256" key="1">
    <source>
        <dbReference type="SAM" id="MobiDB-lite"/>
    </source>
</evidence>
<dbReference type="PRINTS" id="PR00625">
    <property type="entry name" value="JDOMAIN"/>
</dbReference>
<dbReference type="GO" id="GO:0044183">
    <property type="term" value="F:protein folding chaperone"/>
    <property type="evidence" value="ECO:0007669"/>
    <property type="project" value="TreeGrafter"/>
</dbReference>
<accession>A0A0D7AND1</accession>
<evidence type="ECO:0000259" key="2">
    <source>
        <dbReference type="PROSITE" id="PS50076"/>
    </source>
</evidence>
<dbReference type="InterPro" id="IPR001623">
    <property type="entry name" value="DnaJ_domain"/>
</dbReference>
<sequence>MATQLYETLGIQKDASAEDVRKAYRQMALQTHPDRLPANATAADKTAAEESFRKVNNAYQILSDPQNRKTYDKYGVFPPPTPAQDTPGAGNDYNSRRRRHHMSNGYRDPYSGRPFQFMDPFTLFNSIFNDPRDPFHFADAGDPFFRSPFGSHDPFASDPFFARRRDWPFNRDPFFEDPFSRMHRAIGQIHNTIGSTFPPMGLPGPGAFSSNHLIGDAAFASSSSGGPRGQFSGTKHLYFQGNQYVTQTLADGRQVHYVNGVEQPSSANANGDGRYIQAAPPPPANQAIAQQQQQQYATAPPQQVRVYLRTKARLYGFYCFFFCLAIPL</sequence>
<feature type="domain" description="J" evidence="2">
    <location>
        <begin position="4"/>
        <end position="75"/>
    </location>
</feature>
<proteinExistence type="predicted"/>
<dbReference type="PANTHER" id="PTHR43948">
    <property type="entry name" value="DNAJ HOMOLOG SUBFAMILY B"/>
    <property type="match status" value="1"/>
</dbReference>
<feature type="region of interest" description="Disordered" evidence="1">
    <location>
        <begin position="263"/>
        <end position="295"/>
    </location>
</feature>
<dbReference type="Gene3D" id="1.10.287.110">
    <property type="entry name" value="DnaJ domain"/>
    <property type="match status" value="1"/>
</dbReference>
<protein>
    <submittedName>
        <fullName evidence="3">DnaJ-domain-containing protein</fullName>
    </submittedName>
</protein>
<evidence type="ECO:0000313" key="3">
    <source>
        <dbReference type="EMBL" id="KIY52816.1"/>
    </source>
</evidence>
<dbReference type="OrthoDB" id="442087at2759"/>
<dbReference type="PROSITE" id="PS50076">
    <property type="entry name" value="DNAJ_2"/>
    <property type="match status" value="1"/>
</dbReference>
<feature type="region of interest" description="Disordered" evidence="1">
    <location>
        <begin position="75"/>
        <end position="108"/>
    </location>
</feature>
<name>A0A0D7AND1_9AGAR</name>
<dbReference type="SMART" id="SM00271">
    <property type="entry name" value="DnaJ"/>
    <property type="match status" value="1"/>
</dbReference>
<dbReference type="SUPFAM" id="SSF46565">
    <property type="entry name" value="Chaperone J-domain"/>
    <property type="match status" value="1"/>
</dbReference>
<evidence type="ECO:0000313" key="4">
    <source>
        <dbReference type="Proteomes" id="UP000054144"/>
    </source>
</evidence>
<keyword evidence="4" id="KW-1185">Reference proteome</keyword>